<evidence type="ECO:0000256" key="1">
    <source>
        <dbReference type="SAM" id="MobiDB-lite"/>
    </source>
</evidence>
<comment type="caution">
    <text evidence="2">The sequence shown here is derived from an EMBL/GenBank/DDBJ whole genome shotgun (WGS) entry which is preliminary data.</text>
</comment>
<feature type="region of interest" description="Disordered" evidence="1">
    <location>
        <begin position="93"/>
        <end position="112"/>
    </location>
</feature>
<accession>A0AAN9VAP9</accession>
<organism evidence="2 3">
    <name type="scientific">Gryllus longicercus</name>
    <dbReference type="NCBI Taxonomy" id="2509291"/>
    <lineage>
        <taxon>Eukaryota</taxon>
        <taxon>Metazoa</taxon>
        <taxon>Ecdysozoa</taxon>
        <taxon>Arthropoda</taxon>
        <taxon>Hexapoda</taxon>
        <taxon>Insecta</taxon>
        <taxon>Pterygota</taxon>
        <taxon>Neoptera</taxon>
        <taxon>Polyneoptera</taxon>
        <taxon>Orthoptera</taxon>
        <taxon>Ensifera</taxon>
        <taxon>Gryllidea</taxon>
        <taxon>Grylloidea</taxon>
        <taxon>Gryllidae</taxon>
        <taxon>Gryllinae</taxon>
        <taxon>Gryllus</taxon>
    </lineage>
</organism>
<reference evidence="2 3" key="1">
    <citation type="submission" date="2024-03" db="EMBL/GenBank/DDBJ databases">
        <title>The genome assembly and annotation of the cricket Gryllus longicercus Weissman &amp; Gray.</title>
        <authorList>
            <person name="Szrajer S."/>
            <person name="Gray D."/>
            <person name="Ylla G."/>
        </authorList>
    </citation>
    <scope>NUCLEOTIDE SEQUENCE [LARGE SCALE GENOMIC DNA]</scope>
    <source>
        <strain evidence="2">DAG 2021-001</strain>
        <tissue evidence="2">Whole body minus gut</tissue>
    </source>
</reference>
<dbReference type="AlphaFoldDB" id="A0AAN9VAP9"/>
<dbReference type="EMBL" id="JAZDUA010000424">
    <property type="protein sequence ID" value="KAK7792810.1"/>
    <property type="molecule type" value="Genomic_DNA"/>
</dbReference>
<dbReference type="Proteomes" id="UP001378592">
    <property type="component" value="Unassembled WGS sequence"/>
</dbReference>
<evidence type="ECO:0000313" key="3">
    <source>
        <dbReference type="Proteomes" id="UP001378592"/>
    </source>
</evidence>
<evidence type="ECO:0000313" key="2">
    <source>
        <dbReference type="EMBL" id="KAK7792810.1"/>
    </source>
</evidence>
<sequence length="220" mass="24685">MRRATRQRVGVNRRAPCAPRPQQGRSAGGQGEGPGSKRRCRRLSPRPCSLTLVRISTKPDAPRSSEPILSRSYGSKLPTSLTYIRLSTRGSSPWRPAADMGTNRRDTSTWPVPGFSRSEEHVWTPPQLRCSTRSIPSLCARQFQGTRTLKQKRKLFPDLPTASPGHVGLSRRACAFRRGPDVKRFRDRVPEWGPDSLSPDARPEESHNKGRHLHRVSPRA</sequence>
<feature type="region of interest" description="Disordered" evidence="1">
    <location>
        <begin position="1"/>
        <end position="45"/>
    </location>
</feature>
<gene>
    <name evidence="2" type="ORF">R5R35_013554</name>
</gene>
<name>A0AAN9VAP9_9ORTH</name>
<keyword evidence="3" id="KW-1185">Reference proteome</keyword>
<proteinExistence type="predicted"/>
<feature type="compositionally biased region" description="Basic residues" evidence="1">
    <location>
        <begin position="209"/>
        <end position="220"/>
    </location>
</feature>
<feature type="region of interest" description="Disordered" evidence="1">
    <location>
        <begin position="185"/>
        <end position="220"/>
    </location>
</feature>
<protein>
    <submittedName>
        <fullName evidence="2">Uncharacterized protein</fullName>
    </submittedName>
</protein>